<evidence type="ECO:0000259" key="1">
    <source>
        <dbReference type="Pfam" id="PF06172"/>
    </source>
</evidence>
<dbReference type="InterPro" id="IPR009327">
    <property type="entry name" value="Cupin_DUF985"/>
</dbReference>
<protein>
    <recommendedName>
        <fullName evidence="1">DUF985 domain-containing protein</fullName>
    </recommendedName>
</protein>
<dbReference type="eggNOG" id="COG3542">
    <property type="taxonomic scope" value="Bacteria"/>
</dbReference>
<dbReference type="PANTHER" id="PTHR33387:SF3">
    <property type="entry name" value="DUF985 DOMAIN-CONTAINING PROTEIN"/>
    <property type="match status" value="1"/>
</dbReference>
<dbReference type="Pfam" id="PF06172">
    <property type="entry name" value="Cupin_5"/>
    <property type="match status" value="1"/>
</dbReference>
<dbReference type="STRING" id="439292.Bsel_2874"/>
<proteinExistence type="predicted"/>
<dbReference type="InterPro" id="IPR039935">
    <property type="entry name" value="YML079W-like"/>
</dbReference>
<organism evidence="2 3">
    <name type="scientific">Bacillus selenitireducens (strain ATCC 700615 / DSM 15326 / MLS10)</name>
    <dbReference type="NCBI Taxonomy" id="439292"/>
    <lineage>
        <taxon>Bacteria</taxon>
        <taxon>Bacillati</taxon>
        <taxon>Bacillota</taxon>
        <taxon>Bacilli</taxon>
        <taxon>Bacillales</taxon>
        <taxon>Bacillaceae</taxon>
        <taxon>Salisediminibacterium</taxon>
    </lineage>
</organism>
<dbReference type="InterPro" id="IPR011051">
    <property type="entry name" value="RmlC_Cupin_sf"/>
</dbReference>
<dbReference type="AlphaFoldDB" id="D6XZ78"/>
<dbReference type="InterPro" id="IPR014710">
    <property type="entry name" value="RmlC-like_jellyroll"/>
</dbReference>
<dbReference type="CDD" id="cd06121">
    <property type="entry name" value="cupin_YML079wp"/>
    <property type="match status" value="1"/>
</dbReference>
<dbReference type="OrthoDB" id="9798288at2"/>
<dbReference type="KEGG" id="bse:Bsel_2874"/>
<reference evidence="2" key="1">
    <citation type="submission" date="2009-10" db="EMBL/GenBank/DDBJ databases">
        <title>Complete sequence of Bacillus selenitireducens MLS10.</title>
        <authorList>
            <consortium name="US DOE Joint Genome Institute"/>
            <person name="Lucas S."/>
            <person name="Copeland A."/>
            <person name="Lapidus A."/>
            <person name="Glavina del Rio T."/>
            <person name="Dalin E."/>
            <person name="Tice H."/>
            <person name="Bruce D."/>
            <person name="Goodwin L."/>
            <person name="Pitluck S."/>
            <person name="Sims D."/>
            <person name="Brettin T."/>
            <person name="Detter J.C."/>
            <person name="Han C."/>
            <person name="Larimer F."/>
            <person name="Land M."/>
            <person name="Hauser L."/>
            <person name="Kyrpides N."/>
            <person name="Ovchinnikova G."/>
            <person name="Stolz J."/>
        </authorList>
    </citation>
    <scope>NUCLEOTIDE SEQUENCE [LARGE SCALE GENOMIC DNA]</scope>
    <source>
        <strain evidence="2">MLS10</strain>
    </source>
</reference>
<dbReference type="Proteomes" id="UP000000271">
    <property type="component" value="Chromosome"/>
</dbReference>
<dbReference type="Gene3D" id="2.60.120.10">
    <property type="entry name" value="Jelly Rolls"/>
    <property type="match status" value="1"/>
</dbReference>
<accession>D6XZ78</accession>
<dbReference type="EMBL" id="CP001791">
    <property type="protein sequence ID" value="ADI00363.1"/>
    <property type="molecule type" value="Genomic_DNA"/>
</dbReference>
<evidence type="ECO:0000313" key="2">
    <source>
        <dbReference type="EMBL" id="ADI00363.1"/>
    </source>
</evidence>
<dbReference type="RefSeq" id="WP_013173776.1">
    <property type="nucleotide sequence ID" value="NC_014219.1"/>
</dbReference>
<keyword evidence="3" id="KW-1185">Reference proteome</keyword>
<name>D6XZ78_BACIE</name>
<evidence type="ECO:0000313" key="3">
    <source>
        <dbReference type="Proteomes" id="UP000000271"/>
    </source>
</evidence>
<dbReference type="SUPFAM" id="SSF51182">
    <property type="entry name" value="RmlC-like cupins"/>
    <property type="match status" value="1"/>
</dbReference>
<dbReference type="HOGENOM" id="CLU_088365_0_1_9"/>
<gene>
    <name evidence="2" type="ordered locus">Bsel_2874</name>
</gene>
<sequence>MKQTANAWINAFKMEKHPEGGYYKPVYKSGLDVRGRGGETRAAYTSIYFLLGRNDVSRFHKLTADEIWYYHAGAPLTVHMIDPKGRYETARLGLNLDQGEQPQLLVPAGIIFGATPDEGHPESDFALVSCMVAPGFEFSDFTLFDRKDLLAIYPQHEAIVRRLTRP</sequence>
<dbReference type="PANTHER" id="PTHR33387">
    <property type="entry name" value="RMLC-LIKE JELLY ROLL FOLD PROTEIN"/>
    <property type="match status" value="1"/>
</dbReference>
<feature type="domain" description="DUF985" evidence="1">
    <location>
        <begin position="7"/>
        <end position="143"/>
    </location>
</feature>